<dbReference type="Pfam" id="PF25526">
    <property type="entry name" value="LIP-1"/>
    <property type="match status" value="1"/>
</dbReference>
<feature type="coiled-coil region" evidence="2">
    <location>
        <begin position="248"/>
        <end position="424"/>
    </location>
</feature>
<evidence type="ECO:0000259" key="4">
    <source>
        <dbReference type="Pfam" id="PF25526"/>
    </source>
</evidence>
<name>A0A8C2SCZ8_CAPHI</name>
<sequence>MMCEVMPTISEAEGPPGGSGSQGSSSPSQPDADSHFEQLMVSMLEERDRLLDTLRETQETLALTQGKLHEVGHERDSLQRQLNTEFAALTKELNVCREQLLEREEEIAELKAERNNTRLLLEHLECLVSRHERSLRMTVVKRQAQSPAGVSSEVEVLKALKSLFEHHKALDEKVRERLRVALERCSLLEEELGATHKEQMILKEENNQEKILTDGVLDVNHEQENMPSANGKRSSDGSLSHEEDLAKVMELQEVIDKQSREQSQMKERLAALSAHVTELEEDLDTARKDLIKSEEVNTKLQRDVREAMAQKEDMEERITTLEKRYLAAQREATSVHDLNDKLENEIANKDSINRQLQERLELAEQKLQQTLRRAETGTDPVLGRQAEERHGNIEERLRQMEAQLEEKNQELQRARQREKMNEEHNKRLSDTVDKLLSESNERLQLHLKERMACSSFPCVSTDPTWAAPRTSGSLWQTGWQTPPTAQRCCSAPRKASWQHCVMSHLRQGPLSWKMNTFTSVCESELRSPASLRG</sequence>
<feature type="domain" description="Liprin-alpha CC2" evidence="4">
    <location>
        <begin position="246"/>
        <end position="452"/>
    </location>
</feature>
<evidence type="ECO:0000256" key="2">
    <source>
        <dbReference type="SAM" id="Coils"/>
    </source>
</evidence>
<dbReference type="GO" id="GO:0048786">
    <property type="term" value="C:presynaptic active zone"/>
    <property type="evidence" value="ECO:0007669"/>
    <property type="project" value="TreeGrafter"/>
</dbReference>
<dbReference type="GO" id="GO:0050808">
    <property type="term" value="P:synapse organization"/>
    <property type="evidence" value="ECO:0007669"/>
    <property type="project" value="TreeGrafter"/>
</dbReference>
<evidence type="ECO:0000256" key="1">
    <source>
        <dbReference type="ARBA" id="ARBA00022737"/>
    </source>
</evidence>
<dbReference type="InterPro" id="IPR057892">
    <property type="entry name" value="LIP-1_CC2"/>
</dbReference>
<proteinExistence type="predicted"/>
<dbReference type="Ensembl" id="ENSCHIT00010058508.1">
    <property type="protein sequence ID" value="ENSCHIP00010042045.1"/>
    <property type="gene ID" value="ENSCHIG00010030504.1"/>
</dbReference>
<reference evidence="5" key="2">
    <citation type="submission" date="2025-08" db="UniProtKB">
        <authorList>
            <consortium name="Ensembl"/>
        </authorList>
    </citation>
    <scope>IDENTIFICATION</scope>
</reference>
<dbReference type="AlphaFoldDB" id="A0A8C2SCZ8"/>
<feature type="compositionally biased region" description="Low complexity" evidence="3">
    <location>
        <begin position="22"/>
        <end position="31"/>
    </location>
</feature>
<protein>
    <recommendedName>
        <fullName evidence="4">Liprin-alpha CC2 domain-containing protein</fullName>
    </recommendedName>
</protein>
<evidence type="ECO:0000256" key="3">
    <source>
        <dbReference type="SAM" id="MobiDB-lite"/>
    </source>
</evidence>
<dbReference type="PANTHER" id="PTHR12587">
    <property type="entry name" value="LAR INTERACTING PROTEIN LIP -RELATED PROTEIN"/>
    <property type="match status" value="1"/>
</dbReference>
<dbReference type="PANTHER" id="PTHR12587:SF15">
    <property type="entry name" value="LIPRIN-ALPHA-1"/>
    <property type="match status" value="1"/>
</dbReference>
<keyword evidence="2" id="KW-0175">Coiled coil</keyword>
<feature type="coiled-coil region" evidence="2">
    <location>
        <begin position="93"/>
        <end position="127"/>
    </location>
</feature>
<organism evidence="5">
    <name type="scientific">Capra hircus</name>
    <name type="common">Goat</name>
    <dbReference type="NCBI Taxonomy" id="9925"/>
    <lineage>
        <taxon>Eukaryota</taxon>
        <taxon>Metazoa</taxon>
        <taxon>Chordata</taxon>
        <taxon>Craniata</taxon>
        <taxon>Vertebrata</taxon>
        <taxon>Euteleostomi</taxon>
        <taxon>Mammalia</taxon>
        <taxon>Eutheria</taxon>
        <taxon>Laurasiatheria</taxon>
        <taxon>Artiodactyla</taxon>
        <taxon>Ruminantia</taxon>
        <taxon>Pecora</taxon>
        <taxon>Bovidae</taxon>
        <taxon>Caprinae</taxon>
        <taxon>Capra</taxon>
    </lineage>
</organism>
<keyword evidence="1" id="KW-0677">Repeat</keyword>
<accession>A0A8C2SCZ8</accession>
<reference evidence="5" key="1">
    <citation type="submission" date="2019-03" db="EMBL/GenBank/DDBJ databases">
        <title>Genome sequencing and reference-guided assembly of Black Bengal Goat (Capra hircus).</title>
        <authorList>
            <person name="Siddiki A.Z."/>
            <person name="Baten A."/>
            <person name="Billah M."/>
            <person name="Alam M.A.U."/>
            <person name="Shawrob K.S.M."/>
            <person name="Saha S."/>
            <person name="Chowdhury M."/>
            <person name="Rahman A.H."/>
            <person name="Stear M."/>
            <person name="Miah G."/>
            <person name="Das G.B."/>
            <person name="Hossain M.M."/>
            <person name="Kumkum M."/>
            <person name="Islam M.S."/>
            <person name="Mollah A.M."/>
            <person name="Ahsan A."/>
            <person name="Tusar F."/>
            <person name="Khan M.K.I."/>
        </authorList>
    </citation>
    <scope>NUCLEOTIDE SEQUENCE [LARGE SCALE GENOMIC DNA]</scope>
</reference>
<dbReference type="InterPro" id="IPR029515">
    <property type="entry name" value="Liprin"/>
</dbReference>
<evidence type="ECO:0000313" key="5">
    <source>
        <dbReference type="Ensembl" id="ENSCHIP00010042045.1"/>
    </source>
</evidence>
<feature type="region of interest" description="Disordered" evidence="3">
    <location>
        <begin position="1"/>
        <end position="33"/>
    </location>
</feature>